<dbReference type="Pfam" id="PF00126">
    <property type="entry name" value="HTH_1"/>
    <property type="match status" value="1"/>
</dbReference>
<dbReference type="Proteomes" id="UP000318065">
    <property type="component" value="Chromosome"/>
</dbReference>
<dbReference type="AlphaFoldDB" id="A0A510HGE1"/>
<dbReference type="RefSeq" id="WP_143527104.1">
    <property type="nucleotide sequence ID" value="NZ_AP019791.1"/>
</dbReference>
<dbReference type="SUPFAM" id="SSF53850">
    <property type="entry name" value="Periplasmic binding protein-like II"/>
    <property type="match status" value="1"/>
</dbReference>
<dbReference type="PANTHER" id="PTHR30346">
    <property type="entry name" value="TRANSCRIPTIONAL DUAL REGULATOR HCAR-RELATED"/>
    <property type="match status" value="1"/>
</dbReference>
<dbReference type="InterPro" id="IPR005119">
    <property type="entry name" value="LysR_subst-bd"/>
</dbReference>
<dbReference type="InterPro" id="IPR000847">
    <property type="entry name" value="LysR_HTH_N"/>
</dbReference>
<comment type="similarity">
    <text evidence="1">Belongs to the LysR transcriptional regulatory family.</text>
</comment>
<dbReference type="GO" id="GO:0003700">
    <property type="term" value="F:DNA-binding transcription factor activity"/>
    <property type="evidence" value="ECO:0007669"/>
    <property type="project" value="InterPro"/>
</dbReference>
<gene>
    <name evidence="7" type="ORF">RxyAA322_08860</name>
</gene>
<keyword evidence="3" id="KW-0238">DNA-binding</keyword>
<evidence type="ECO:0000256" key="5">
    <source>
        <dbReference type="SAM" id="Phobius"/>
    </source>
</evidence>
<organism evidence="7 8">
    <name type="scientific">Rubrobacter xylanophilus</name>
    <dbReference type="NCBI Taxonomy" id="49319"/>
    <lineage>
        <taxon>Bacteria</taxon>
        <taxon>Bacillati</taxon>
        <taxon>Actinomycetota</taxon>
        <taxon>Rubrobacteria</taxon>
        <taxon>Rubrobacterales</taxon>
        <taxon>Rubrobacteraceae</taxon>
        <taxon>Rubrobacter</taxon>
    </lineage>
</organism>
<evidence type="ECO:0000256" key="2">
    <source>
        <dbReference type="ARBA" id="ARBA00023015"/>
    </source>
</evidence>
<feature type="domain" description="HTH lysR-type" evidence="6">
    <location>
        <begin position="1"/>
        <end position="58"/>
    </location>
</feature>
<dbReference type="PANTHER" id="PTHR30346:SF0">
    <property type="entry name" value="HCA OPERON TRANSCRIPTIONAL ACTIVATOR HCAR"/>
    <property type="match status" value="1"/>
</dbReference>
<dbReference type="Gene3D" id="3.40.190.10">
    <property type="entry name" value="Periplasmic binding protein-like II"/>
    <property type="match status" value="2"/>
</dbReference>
<feature type="transmembrane region" description="Helical" evidence="5">
    <location>
        <begin position="225"/>
        <end position="243"/>
    </location>
</feature>
<dbReference type="PROSITE" id="PS50931">
    <property type="entry name" value="HTH_LYSR"/>
    <property type="match status" value="1"/>
</dbReference>
<keyword evidence="5" id="KW-0812">Transmembrane</keyword>
<evidence type="ECO:0000313" key="8">
    <source>
        <dbReference type="Proteomes" id="UP000318065"/>
    </source>
</evidence>
<dbReference type="Gene3D" id="1.10.10.10">
    <property type="entry name" value="Winged helix-like DNA-binding domain superfamily/Winged helix DNA-binding domain"/>
    <property type="match status" value="1"/>
</dbReference>
<keyword evidence="4" id="KW-0804">Transcription</keyword>
<dbReference type="PRINTS" id="PR00039">
    <property type="entry name" value="HTHLYSR"/>
</dbReference>
<evidence type="ECO:0000313" key="7">
    <source>
        <dbReference type="EMBL" id="BBL79032.1"/>
    </source>
</evidence>
<dbReference type="FunFam" id="1.10.10.10:FF:000001">
    <property type="entry name" value="LysR family transcriptional regulator"/>
    <property type="match status" value="1"/>
</dbReference>
<dbReference type="Pfam" id="PF03466">
    <property type="entry name" value="LysR_substrate"/>
    <property type="match status" value="1"/>
</dbReference>
<dbReference type="GO" id="GO:0032993">
    <property type="term" value="C:protein-DNA complex"/>
    <property type="evidence" value="ECO:0007669"/>
    <property type="project" value="TreeGrafter"/>
</dbReference>
<dbReference type="SUPFAM" id="SSF46785">
    <property type="entry name" value="Winged helix' DNA-binding domain"/>
    <property type="match status" value="1"/>
</dbReference>
<evidence type="ECO:0000259" key="6">
    <source>
        <dbReference type="PROSITE" id="PS50931"/>
    </source>
</evidence>
<dbReference type="CDD" id="cd08414">
    <property type="entry name" value="PBP2_LTTR_aromatics_like"/>
    <property type="match status" value="1"/>
</dbReference>
<dbReference type="GO" id="GO:0003677">
    <property type="term" value="F:DNA binding"/>
    <property type="evidence" value="ECO:0007669"/>
    <property type="project" value="UniProtKB-KW"/>
</dbReference>
<reference evidence="7" key="1">
    <citation type="journal article" date="2019" name="Microbiol. Resour. Announc.">
        <title>Complete Genome Sequence of Rubrobacter xylanophilus Strain AA3-22, Isolated from Arima Onsen in Japan.</title>
        <authorList>
            <person name="Tomariguchi N."/>
            <person name="Miyazaki K."/>
        </authorList>
    </citation>
    <scope>NUCLEOTIDE SEQUENCE [LARGE SCALE GENOMIC DNA]</scope>
    <source>
        <strain evidence="7">AA3-22</strain>
    </source>
</reference>
<dbReference type="InterPro" id="IPR036388">
    <property type="entry name" value="WH-like_DNA-bd_sf"/>
</dbReference>
<keyword evidence="2" id="KW-0805">Transcription regulation</keyword>
<sequence length="313" mass="35205">MELRHLRYFVAVAEEMSFNRAARRLRMAQPPLSTQIKQLERELGVRLFDRTSRGVRLTEAGELLLEEVRRLFVQLDQTTRLIQRVGHGEVGRLALGFVPSATNEVLPPILREFTSRFPGVELFLREMRPDMVVQRLHEQQIDAGFLFLPLEDAALHVECISREPLVLALPESHPLASRRQVRLQEVSEEPFILPARYPMPGLYGQVTEACRAAGFEPKAVQKDVWLMQTIVGLVAGGIGVALVPASVRNLSRRGVVYRPVRGLSPSVELGMVWRREARGAVLAAFLQVAREVSTRDPRARAATGRDNRKAARA</sequence>
<keyword evidence="5" id="KW-1133">Transmembrane helix</keyword>
<dbReference type="OrthoDB" id="3181812at2"/>
<dbReference type="EMBL" id="AP019791">
    <property type="protein sequence ID" value="BBL79032.1"/>
    <property type="molecule type" value="Genomic_DNA"/>
</dbReference>
<evidence type="ECO:0000256" key="4">
    <source>
        <dbReference type="ARBA" id="ARBA00023163"/>
    </source>
</evidence>
<accession>A0A510HGE1</accession>
<dbReference type="InterPro" id="IPR036390">
    <property type="entry name" value="WH_DNA-bd_sf"/>
</dbReference>
<evidence type="ECO:0000256" key="3">
    <source>
        <dbReference type="ARBA" id="ARBA00023125"/>
    </source>
</evidence>
<keyword evidence="8" id="KW-1185">Reference proteome</keyword>
<keyword evidence="5" id="KW-0472">Membrane</keyword>
<proteinExistence type="inferred from homology"/>
<evidence type="ECO:0000256" key="1">
    <source>
        <dbReference type="ARBA" id="ARBA00009437"/>
    </source>
</evidence>
<protein>
    <submittedName>
        <fullName evidence="7">LysR family transcriptional regulator</fullName>
    </submittedName>
</protein>
<name>A0A510HGE1_9ACTN</name>